<dbReference type="AlphaFoldDB" id="A0A1H6BMF6"/>
<dbReference type="PANTHER" id="PTHR42997:SF1">
    <property type="entry name" value="AP-4-A PHOSPHORYLASE"/>
    <property type="match status" value="1"/>
</dbReference>
<feature type="short sequence motif" description="Histidine triad motif" evidence="4">
    <location>
        <begin position="146"/>
        <end position="150"/>
    </location>
</feature>
<dbReference type="InterPro" id="IPR039383">
    <property type="entry name" value="FHIT"/>
</dbReference>
<protein>
    <submittedName>
        <fullName evidence="6">ATP adenylyltransferase</fullName>
    </submittedName>
</protein>
<dbReference type="OrthoDB" id="9784774at2"/>
<feature type="domain" description="HIT" evidence="5">
    <location>
        <begin position="53"/>
        <end position="161"/>
    </location>
</feature>
<feature type="binding site" evidence="3">
    <location>
        <position position="150"/>
    </location>
    <ligand>
        <name>substrate</name>
    </ligand>
</feature>
<keyword evidence="1" id="KW-0547">Nucleotide-binding</keyword>
<evidence type="ECO:0000313" key="7">
    <source>
        <dbReference type="Proteomes" id="UP000236728"/>
    </source>
</evidence>
<reference evidence="6 7" key="1">
    <citation type="submission" date="2016-10" db="EMBL/GenBank/DDBJ databases">
        <authorList>
            <person name="de Groot N.N."/>
        </authorList>
    </citation>
    <scope>NUCLEOTIDE SEQUENCE [LARGE SCALE GENOMIC DNA]</scope>
    <source>
        <strain evidence="6 7">DSM 22489</strain>
    </source>
</reference>
<feature type="active site" description="Tele-AMP-histidine intermediate" evidence="2">
    <location>
        <position position="148"/>
    </location>
</feature>
<dbReference type="GO" id="GO:0016779">
    <property type="term" value="F:nucleotidyltransferase activity"/>
    <property type="evidence" value="ECO:0007669"/>
    <property type="project" value="UniProtKB-KW"/>
</dbReference>
<keyword evidence="6" id="KW-0808">Transferase</keyword>
<dbReference type="Gene3D" id="3.30.428.10">
    <property type="entry name" value="HIT-like"/>
    <property type="match status" value="1"/>
</dbReference>
<dbReference type="PROSITE" id="PS51084">
    <property type="entry name" value="HIT_2"/>
    <property type="match status" value="1"/>
</dbReference>
<evidence type="ECO:0000256" key="2">
    <source>
        <dbReference type="PIRSR" id="PIRSR639383-1"/>
    </source>
</evidence>
<proteinExistence type="predicted"/>
<dbReference type="CDD" id="cd01275">
    <property type="entry name" value="FHIT"/>
    <property type="match status" value="1"/>
</dbReference>
<feature type="binding site" evidence="3">
    <location>
        <position position="78"/>
    </location>
    <ligand>
        <name>substrate</name>
    </ligand>
</feature>
<organism evidence="6 7">
    <name type="scientific">Bryocella elongata</name>
    <dbReference type="NCBI Taxonomy" id="863522"/>
    <lineage>
        <taxon>Bacteria</taxon>
        <taxon>Pseudomonadati</taxon>
        <taxon>Acidobacteriota</taxon>
        <taxon>Terriglobia</taxon>
        <taxon>Terriglobales</taxon>
        <taxon>Acidobacteriaceae</taxon>
        <taxon>Bryocella</taxon>
    </lineage>
</organism>
<name>A0A1H6BMF6_9BACT</name>
<dbReference type="Proteomes" id="UP000236728">
    <property type="component" value="Unassembled WGS sequence"/>
</dbReference>
<dbReference type="InterPro" id="IPR011146">
    <property type="entry name" value="HIT-like"/>
</dbReference>
<dbReference type="InterPro" id="IPR036265">
    <property type="entry name" value="HIT-like_sf"/>
</dbReference>
<dbReference type="EMBL" id="FNVA01000007">
    <property type="protein sequence ID" value="SEG61822.1"/>
    <property type="molecule type" value="Genomic_DNA"/>
</dbReference>
<dbReference type="Pfam" id="PF01230">
    <property type="entry name" value="HIT"/>
    <property type="match status" value="1"/>
</dbReference>
<feature type="binding site" evidence="3">
    <location>
        <begin position="140"/>
        <end position="144"/>
    </location>
    <ligand>
        <name>substrate</name>
    </ligand>
</feature>
<evidence type="ECO:0000259" key="5">
    <source>
        <dbReference type="PROSITE" id="PS51084"/>
    </source>
</evidence>
<sequence>MEHLWTPWRYHYVVGGEKTDPRRGVPPQLHGWPGDRQCVFCNMLGAVEWAVQQGMDPAEADKTANIVERGRTGYLVLNAYPYNSGHIMAVPYVHQHSLSALDLATADELTRLLRRAETALRMAYKPHGLNMGLNLGEAAGAGVVDHLHWHVVPRWNGDGNYMSVLAETRVLPEMLDQAWTRIREALAAIPFEA</sequence>
<evidence type="ECO:0000256" key="1">
    <source>
        <dbReference type="ARBA" id="ARBA00022741"/>
    </source>
</evidence>
<dbReference type="SUPFAM" id="SSF54197">
    <property type="entry name" value="HIT-like"/>
    <property type="match status" value="1"/>
</dbReference>
<gene>
    <name evidence="6" type="ORF">SAMN05421819_3841</name>
</gene>
<evidence type="ECO:0000256" key="3">
    <source>
        <dbReference type="PIRSR" id="PIRSR639383-2"/>
    </source>
</evidence>
<accession>A0A1H6BMF6</accession>
<evidence type="ECO:0000256" key="4">
    <source>
        <dbReference type="PROSITE-ProRule" id="PRU00464"/>
    </source>
</evidence>
<dbReference type="InterPro" id="IPR052908">
    <property type="entry name" value="AP-4-A_phosphorylase"/>
</dbReference>
<keyword evidence="7" id="KW-1185">Reference proteome</keyword>
<dbReference type="GO" id="GO:0000166">
    <property type="term" value="F:nucleotide binding"/>
    <property type="evidence" value="ECO:0007669"/>
    <property type="project" value="UniProtKB-KW"/>
</dbReference>
<dbReference type="PANTHER" id="PTHR42997">
    <property type="entry name" value="HIT FAMILY HYDROLASE"/>
    <property type="match status" value="1"/>
</dbReference>
<evidence type="ECO:0000313" key="6">
    <source>
        <dbReference type="EMBL" id="SEG61822.1"/>
    </source>
</evidence>
<keyword evidence="6" id="KW-0548">Nucleotidyltransferase</keyword>